<protein>
    <submittedName>
        <fullName evidence="1">Uncharacterized protein</fullName>
    </submittedName>
</protein>
<dbReference type="EMBL" id="LR798266">
    <property type="protein sequence ID" value="CAB5218805.1"/>
    <property type="molecule type" value="Genomic_DNA"/>
</dbReference>
<organism evidence="1">
    <name type="scientific">uncultured Caudovirales phage</name>
    <dbReference type="NCBI Taxonomy" id="2100421"/>
    <lineage>
        <taxon>Viruses</taxon>
        <taxon>Duplodnaviria</taxon>
        <taxon>Heunggongvirae</taxon>
        <taxon>Uroviricota</taxon>
        <taxon>Caudoviricetes</taxon>
        <taxon>Peduoviridae</taxon>
        <taxon>Maltschvirus</taxon>
        <taxon>Maltschvirus maltsch</taxon>
    </lineage>
</organism>
<name>A0A6J7WQ28_9CAUD</name>
<proteinExistence type="predicted"/>
<sequence length="516" mass="55210">MRKLITILLVCFCQVTFGQVYQLMPQYGYSAPRMNFDSTLTIPTFNGVPTLKSNITRKGALAIDSTNGRFYFFNPKTSAWSQVTGGGGSTDTTSLSNRIDAKLNKVDTTNAFLISVSQPNDSSLTFVKGTTSTNYIIRSSVAGSATRMITQVFNKSGATITKGQVVYIDGAHSSLLPSIALAKANVEATSAYTYGLVENDIPNMSQGIVIQSGVITNLNLPTSSYTDGQTLYLSPIIAGGYSTTKPLAPNHYVAIGTIVRAHPTFGTIIVAIRNGFQLDELSDVQIAAVPNNKDLLQFSRTDSLWHDVSVTTAIGSNYLKPSDSTIYQTKFRSDSARTNTYSSLASKIGTSDTSVFQRKSIAAYSFQANNTNATANSTAVTYKDVAVQTLSGGITWTGTAPSGTTNHSYRWNQVGKLVTLNATISYGTAGASNTQLTLVLPSDLPTPESPTGLTNATEILYFGTGSMNTSTTGIITISRSTMLRRNAANNGYEIIMTQGTASAVKYVTITIQYFAQ</sequence>
<accession>A0A6J7WQ28</accession>
<reference evidence="1" key="1">
    <citation type="submission" date="2020-05" db="EMBL/GenBank/DDBJ databases">
        <authorList>
            <person name="Chiriac C."/>
            <person name="Salcher M."/>
            <person name="Ghai R."/>
            <person name="Kavagutti S V."/>
        </authorList>
    </citation>
    <scope>NUCLEOTIDE SEQUENCE</scope>
</reference>
<evidence type="ECO:0000313" key="1">
    <source>
        <dbReference type="EMBL" id="CAB5218805.1"/>
    </source>
</evidence>
<gene>
    <name evidence="1" type="ORF">UFOVP215_22</name>
</gene>